<evidence type="ECO:0000313" key="1">
    <source>
        <dbReference type="EMBL" id="REF70227.1"/>
    </source>
</evidence>
<evidence type="ECO:0000313" key="2">
    <source>
        <dbReference type="EMBL" id="REG46881.1"/>
    </source>
</evidence>
<gene>
    <name evidence="2" type="ORF">ATH84_10138</name>
    <name evidence="1" type="ORF">BDD41_2952</name>
</gene>
<organism evidence="1 4">
    <name type="scientific">Paracoccus versutus</name>
    <name type="common">Thiobacillus versutus</name>
    <dbReference type="NCBI Taxonomy" id="34007"/>
    <lineage>
        <taxon>Bacteria</taxon>
        <taxon>Pseudomonadati</taxon>
        <taxon>Pseudomonadota</taxon>
        <taxon>Alphaproteobacteria</taxon>
        <taxon>Rhodobacterales</taxon>
        <taxon>Paracoccaceae</taxon>
        <taxon>Paracoccus</taxon>
    </lineage>
</organism>
<dbReference type="AlphaFoldDB" id="A0A099FBW5"/>
<name>A0A099FBW5_PARVE</name>
<evidence type="ECO:0000313" key="3">
    <source>
        <dbReference type="Proteomes" id="UP000256794"/>
    </source>
</evidence>
<reference evidence="3 4" key="1">
    <citation type="submission" date="2018-08" db="EMBL/GenBank/DDBJ databases">
        <title>Genomic Encyclopedia of Archaeal and Bacterial Type Strains, Phase II (KMG-II): from individual species to whole genera.</title>
        <authorList>
            <person name="Goeker M."/>
        </authorList>
    </citation>
    <scope>NUCLEOTIDE SEQUENCE [LARGE SCALE GENOMIC DNA]</scope>
    <source>
        <strain evidence="1 4">DSM 17099</strain>
        <strain evidence="2 3">DSM 582</strain>
    </source>
</reference>
<dbReference type="EMBL" id="QTUJ01000002">
    <property type="protein sequence ID" value="REF70227.1"/>
    <property type="molecule type" value="Genomic_DNA"/>
</dbReference>
<proteinExistence type="predicted"/>
<dbReference type="RefSeq" id="WP_036758138.1">
    <property type="nucleotide sequence ID" value="NZ_CP035284.1"/>
</dbReference>
<accession>A0A3D9XIB2</accession>
<accession>A0A099FBW5</accession>
<protein>
    <submittedName>
        <fullName evidence="1">Uncharacterized protein</fullName>
    </submittedName>
</protein>
<comment type="caution">
    <text evidence="1">The sequence shown here is derived from an EMBL/GenBank/DDBJ whole genome shotgun (WGS) entry which is preliminary data.</text>
</comment>
<dbReference type="Proteomes" id="UP000256941">
    <property type="component" value="Unassembled WGS sequence"/>
</dbReference>
<dbReference type="EMBL" id="QUMX01000013">
    <property type="protein sequence ID" value="REG46881.1"/>
    <property type="molecule type" value="Genomic_DNA"/>
</dbReference>
<keyword evidence="3" id="KW-1185">Reference proteome</keyword>
<evidence type="ECO:0000313" key="4">
    <source>
        <dbReference type="Proteomes" id="UP000256941"/>
    </source>
</evidence>
<dbReference type="Proteomes" id="UP000256794">
    <property type="component" value="Unassembled WGS sequence"/>
</dbReference>
<dbReference type="eggNOG" id="ENOG50314AE">
    <property type="taxonomic scope" value="Bacteria"/>
</dbReference>
<sequence>MQIFLGDSHAYPGCRATLPGDLPAAGTDVVICLADGIEVPGRLSPCPEGFRLEIASHRTAAGTSIARKSWLLGRDDAGWKIKARLADPA</sequence>
<dbReference type="OrthoDB" id="7778040at2"/>